<dbReference type="EMBL" id="FMIA01000002">
    <property type="protein sequence ID" value="SCL60149.1"/>
    <property type="molecule type" value="Genomic_DNA"/>
</dbReference>
<dbReference type="RefSeq" id="WP_229688218.1">
    <property type="nucleotide sequence ID" value="NZ_BMMJ01000002.1"/>
</dbReference>
<feature type="region of interest" description="Disordered" evidence="1">
    <location>
        <begin position="69"/>
        <end position="117"/>
    </location>
</feature>
<gene>
    <name evidence="2" type="ORF">GA0070617_4295</name>
</gene>
<evidence type="ECO:0000313" key="2">
    <source>
        <dbReference type="EMBL" id="SCL60149.1"/>
    </source>
</evidence>
<keyword evidence="3" id="KW-1185">Reference proteome</keyword>
<protein>
    <submittedName>
        <fullName evidence="2">Uncharacterized protein</fullName>
    </submittedName>
</protein>
<proteinExistence type="predicted"/>
<name>A0A1C6V1G8_9ACTN</name>
<dbReference type="AlphaFoldDB" id="A0A1C6V1G8"/>
<sequence>MDGLPAPGDVVLVTRAASVQFGQPLMFRVIRVVSEWVTYHGWTWLHGYSLDERGDALAKRDIFVRPAGLTLMRPAGPPPAPRRPNQRPATQVRRPSTPASPPETRRYATGSTLRRPG</sequence>
<evidence type="ECO:0000313" key="3">
    <source>
        <dbReference type="Proteomes" id="UP000198937"/>
    </source>
</evidence>
<dbReference type="Proteomes" id="UP000198937">
    <property type="component" value="Unassembled WGS sequence"/>
</dbReference>
<evidence type="ECO:0000256" key="1">
    <source>
        <dbReference type="SAM" id="MobiDB-lite"/>
    </source>
</evidence>
<organism evidence="2 3">
    <name type="scientific">Micromonospora yangpuensis</name>
    <dbReference type="NCBI Taxonomy" id="683228"/>
    <lineage>
        <taxon>Bacteria</taxon>
        <taxon>Bacillati</taxon>
        <taxon>Actinomycetota</taxon>
        <taxon>Actinomycetes</taxon>
        <taxon>Micromonosporales</taxon>
        <taxon>Micromonosporaceae</taxon>
        <taxon>Micromonospora</taxon>
    </lineage>
</organism>
<reference evidence="2 3" key="1">
    <citation type="submission" date="2016-06" db="EMBL/GenBank/DDBJ databases">
        <authorList>
            <person name="Kjaerup R.B."/>
            <person name="Dalgaard T.S."/>
            <person name="Juul-Madsen H.R."/>
        </authorList>
    </citation>
    <scope>NUCLEOTIDE SEQUENCE [LARGE SCALE GENOMIC DNA]</scope>
    <source>
        <strain evidence="2 3">DSM 45577</strain>
    </source>
</reference>
<accession>A0A1C6V1G8</accession>